<organism evidence="1 2">
    <name type="scientific">Phaeodactylibacter luteus</name>
    <dbReference type="NCBI Taxonomy" id="1564516"/>
    <lineage>
        <taxon>Bacteria</taxon>
        <taxon>Pseudomonadati</taxon>
        <taxon>Bacteroidota</taxon>
        <taxon>Saprospiria</taxon>
        <taxon>Saprospirales</taxon>
        <taxon>Haliscomenobacteraceae</taxon>
        <taxon>Phaeodactylibacter</taxon>
    </lineage>
</organism>
<dbReference type="Proteomes" id="UP000321580">
    <property type="component" value="Unassembled WGS sequence"/>
</dbReference>
<dbReference type="EMBL" id="VOOR01000036">
    <property type="protein sequence ID" value="TXB62122.1"/>
    <property type="molecule type" value="Genomic_DNA"/>
</dbReference>
<comment type="caution">
    <text evidence="1">The sequence shown here is derived from an EMBL/GenBank/DDBJ whole genome shotgun (WGS) entry which is preliminary data.</text>
</comment>
<dbReference type="OrthoDB" id="9849740at2"/>
<evidence type="ECO:0000313" key="1">
    <source>
        <dbReference type="EMBL" id="TXB62122.1"/>
    </source>
</evidence>
<accession>A0A5C6RLB9</accession>
<dbReference type="RefSeq" id="WP_147168477.1">
    <property type="nucleotide sequence ID" value="NZ_VOOR01000036.1"/>
</dbReference>
<reference evidence="1 2" key="1">
    <citation type="submission" date="2019-08" db="EMBL/GenBank/DDBJ databases">
        <title>Genome of Phaeodactylibacter luteus.</title>
        <authorList>
            <person name="Bowman J.P."/>
        </authorList>
    </citation>
    <scope>NUCLEOTIDE SEQUENCE [LARGE SCALE GENOMIC DNA]</scope>
    <source>
        <strain evidence="1 2">KCTC 42180</strain>
    </source>
</reference>
<sequence length="76" mass="9055">MDAQYILEAMLDNEELMEKHKYGPREIKEIQFEPPHDNEFIQFMQSAVKVMNELKDETSRTAAGRLIKFFEEKYAL</sequence>
<gene>
    <name evidence="1" type="ORF">FRY97_15520</name>
</gene>
<dbReference type="AlphaFoldDB" id="A0A5C6RLB9"/>
<name>A0A5C6RLB9_9BACT</name>
<keyword evidence="2" id="KW-1185">Reference proteome</keyword>
<protein>
    <submittedName>
        <fullName evidence="1">Uncharacterized protein</fullName>
    </submittedName>
</protein>
<evidence type="ECO:0000313" key="2">
    <source>
        <dbReference type="Proteomes" id="UP000321580"/>
    </source>
</evidence>
<proteinExistence type="predicted"/>